<protein>
    <submittedName>
        <fullName evidence="1">Putative tail protein</fullName>
    </submittedName>
</protein>
<sequence>MLEGKDGELRIYEYGLVASDIITNGGFSADSDWTKGTDWTISNGAARHGSGVTGILTQNLTLDVDVSEKYKVEYTISAVTAAGGGVNIFLGGEAGTTRTAPGTYTERIIPRFSSAVTIQGGASTDVSIDNVIIIKNDSGTTYYLEALFCEMDFSGPMSRPRTEERIIMDRGNFDTNAHYAEGPDDPRYTPIPLSFSCRLSDTVDSRAISDWLSGVTRLSNIAGGTTIIYSFDGTTTIDGNTLPAFADTAKSSFRIEMKWDGTNDLGYRFEEVHFPYGEQSITESADGLILSGSGQIYGDVTRITAFLSGTSVLAFS</sequence>
<accession>A0A6M3IP52</accession>
<gene>
    <name evidence="1" type="ORF">MM415B01368_0010</name>
</gene>
<organism evidence="1">
    <name type="scientific">viral metagenome</name>
    <dbReference type="NCBI Taxonomy" id="1070528"/>
    <lineage>
        <taxon>unclassified sequences</taxon>
        <taxon>metagenomes</taxon>
        <taxon>organismal metagenomes</taxon>
    </lineage>
</organism>
<proteinExistence type="predicted"/>
<name>A0A6M3IP52_9ZZZZ</name>
<dbReference type="EMBL" id="MT141352">
    <property type="protein sequence ID" value="QJA59061.1"/>
    <property type="molecule type" value="Genomic_DNA"/>
</dbReference>
<dbReference type="AlphaFoldDB" id="A0A6M3IP52"/>
<evidence type="ECO:0000313" key="1">
    <source>
        <dbReference type="EMBL" id="QJA59061.1"/>
    </source>
</evidence>
<reference evidence="1" key="1">
    <citation type="submission" date="2020-03" db="EMBL/GenBank/DDBJ databases">
        <title>The deep terrestrial virosphere.</title>
        <authorList>
            <person name="Holmfeldt K."/>
            <person name="Nilsson E."/>
            <person name="Simone D."/>
            <person name="Lopez-Fernandez M."/>
            <person name="Wu X."/>
            <person name="de Brujin I."/>
            <person name="Lundin D."/>
            <person name="Andersson A."/>
            <person name="Bertilsson S."/>
            <person name="Dopson M."/>
        </authorList>
    </citation>
    <scope>NUCLEOTIDE SEQUENCE</scope>
    <source>
        <strain evidence="1">MM415B01368</strain>
    </source>
</reference>